<dbReference type="InterPro" id="IPR007136">
    <property type="entry name" value="DUF347"/>
</dbReference>
<dbReference type="Pfam" id="PF03988">
    <property type="entry name" value="DUF347"/>
    <property type="match status" value="4"/>
</dbReference>
<name>A0ABQ3GVK0_9GAMM</name>
<protein>
    <submittedName>
        <fullName evidence="2">Membrane protein</fullName>
    </submittedName>
</protein>
<reference evidence="3" key="1">
    <citation type="journal article" date="2019" name="Int. J. Syst. Evol. Microbiol.">
        <title>The Global Catalogue of Microorganisms (GCM) 10K type strain sequencing project: providing services to taxonomists for standard genome sequencing and annotation.</title>
        <authorList>
            <consortium name="The Broad Institute Genomics Platform"/>
            <consortium name="The Broad Institute Genome Sequencing Center for Infectious Disease"/>
            <person name="Wu L."/>
            <person name="Ma J."/>
        </authorList>
    </citation>
    <scope>NUCLEOTIDE SEQUENCE [LARGE SCALE GENOMIC DNA]</scope>
    <source>
        <strain evidence="3">KCTC 42280</strain>
    </source>
</reference>
<keyword evidence="1" id="KW-0812">Transmembrane</keyword>
<evidence type="ECO:0000256" key="1">
    <source>
        <dbReference type="SAM" id="Phobius"/>
    </source>
</evidence>
<dbReference type="RefSeq" id="WP_264997275.1">
    <property type="nucleotide sequence ID" value="NZ_BMZR01000009.1"/>
</dbReference>
<feature type="transmembrane region" description="Helical" evidence="1">
    <location>
        <begin position="118"/>
        <end position="136"/>
    </location>
</feature>
<dbReference type="EMBL" id="BMZR01000009">
    <property type="protein sequence ID" value="GHD37928.1"/>
    <property type="molecule type" value="Genomic_DNA"/>
</dbReference>
<feature type="transmembrane region" description="Helical" evidence="1">
    <location>
        <begin position="88"/>
        <end position="106"/>
    </location>
</feature>
<sequence length="272" mass="30078">MSISPQLLVSENSLSKSSKSSKYANMFNKVPQITLVFWLIKMMSTTVGETAADFMIFNFKLGLPVTSLIMTVLFSIVLVIQLKAKDYIPWKYWLTVVFVSILGTLITDNMTDNLGIPLSYSTIGFSIILAVVFAIWYAREKTLSIHHIDTFARELFYWTAILATFALGTAAGDWFAEGLSIGYQNSTLIFAIGIALITGGFYVLKLNAVLCFWLAYILTRPLGAALGDWLSQPIKNGGLDLGVTSISVVFLLMIVGLVGYETYKKSGRISRN</sequence>
<feature type="transmembrane region" description="Helical" evidence="1">
    <location>
        <begin position="238"/>
        <end position="260"/>
    </location>
</feature>
<gene>
    <name evidence="2" type="ORF">GCM10016272_26630</name>
</gene>
<feature type="transmembrane region" description="Helical" evidence="1">
    <location>
        <begin position="188"/>
        <end position="218"/>
    </location>
</feature>
<feature type="transmembrane region" description="Helical" evidence="1">
    <location>
        <begin position="61"/>
        <end position="82"/>
    </location>
</feature>
<proteinExistence type="predicted"/>
<evidence type="ECO:0000313" key="2">
    <source>
        <dbReference type="EMBL" id="GHD37928.1"/>
    </source>
</evidence>
<keyword evidence="3" id="KW-1185">Reference proteome</keyword>
<accession>A0ABQ3GVK0</accession>
<dbReference type="Proteomes" id="UP000610203">
    <property type="component" value="Unassembled WGS sequence"/>
</dbReference>
<evidence type="ECO:0000313" key="3">
    <source>
        <dbReference type="Proteomes" id="UP000610203"/>
    </source>
</evidence>
<feature type="transmembrane region" description="Helical" evidence="1">
    <location>
        <begin position="156"/>
        <end position="176"/>
    </location>
</feature>
<comment type="caution">
    <text evidence="2">The sequence shown here is derived from an EMBL/GenBank/DDBJ whole genome shotgun (WGS) entry which is preliminary data.</text>
</comment>
<keyword evidence="1" id="KW-0472">Membrane</keyword>
<keyword evidence="1" id="KW-1133">Transmembrane helix</keyword>
<organism evidence="2 3">
    <name type="scientific">Psychrobacter glaciei</name>
    <dbReference type="NCBI Taxonomy" id="619771"/>
    <lineage>
        <taxon>Bacteria</taxon>
        <taxon>Pseudomonadati</taxon>
        <taxon>Pseudomonadota</taxon>
        <taxon>Gammaproteobacteria</taxon>
        <taxon>Moraxellales</taxon>
        <taxon>Moraxellaceae</taxon>
        <taxon>Psychrobacter</taxon>
    </lineage>
</organism>